<sequence length="440" mass="47210">MSQRDDRMGTGAGGTAQVVVRRATEGDVAAILDLLTEYDQPRSYFAPWYEADPSYRPEQSWVVAEDGALAAHVRLYERTLLVSGAPMRTAGVGNVITVKHARGRGYASRVMRAALDAATAAGHAYSLLWTHLPDLYARYGFGPVPEEAVTATADPDTGAGGTRVRAAVADDLPAVLALRCLRNADRSGPSILDLELFQAARQWLGDEILVAEEHLAEQHVAEQPQQRPRAQTGEPGGQQAPAAGALTGYVRYRPGTERVEILELGVDPRDAETGRALLAAAARPTQGRLRAVLPRTLRPLLDPWSASDTSTTGLMGRPLSAPALANALSHVWPARLARAGWQQARVPLAMADRGVTLRVTDAAVTAEPTLPESSPMPHPAEPSAAAPEDTRPLTGEQLSCLLLRGHDAATARLVADRRDRDVLAALCPEQDFVIWPAEQF</sequence>
<reference evidence="3" key="1">
    <citation type="submission" date="2022-06" db="EMBL/GenBank/DDBJ databases">
        <title>Genomic Encyclopedia of Archaeal and Bacterial Type Strains, Phase II (KMG-II): from individual species to whole genera.</title>
        <authorList>
            <person name="Goeker M."/>
        </authorList>
    </citation>
    <scope>NUCLEOTIDE SEQUENCE</scope>
    <source>
        <strain evidence="3">DSM 43935</strain>
    </source>
</reference>
<feature type="domain" description="N-acetyltransferase" evidence="2">
    <location>
        <begin position="18"/>
        <end position="175"/>
    </location>
</feature>
<dbReference type="SUPFAM" id="SSF55729">
    <property type="entry name" value="Acyl-CoA N-acyltransferases (Nat)"/>
    <property type="match status" value="1"/>
</dbReference>
<dbReference type="InterPro" id="IPR051554">
    <property type="entry name" value="Acetyltransferase_Eis"/>
</dbReference>
<name>A0AAE3GDR9_9PSEU</name>
<dbReference type="GO" id="GO:0030649">
    <property type="term" value="P:aminoglycoside antibiotic catabolic process"/>
    <property type="evidence" value="ECO:0007669"/>
    <property type="project" value="TreeGrafter"/>
</dbReference>
<dbReference type="AlphaFoldDB" id="A0AAE3GDR9"/>
<dbReference type="PANTHER" id="PTHR37817:SF1">
    <property type="entry name" value="N-ACETYLTRANSFERASE EIS"/>
    <property type="match status" value="1"/>
</dbReference>
<evidence type="ECO:0000256" key="1">
    <source>
        <dbReference type="SAM" id="MobiDB-lite"/>
    </source>
</evidence>
<keyword evidence="4" id="KW-1185">Reference proteome</keyword>
<feature type="region of interest" description="Disordered" evidence="1">
    <location>
        <begin position="366"/>
        <end position="391"/>
    </location>
</feature>
<evidence type="ECO:0000313" key="3">
    <source>
        <dbReference type="EMBL" id="MCP2164263.1"/>
    </source>
</evidence>
<dbReference type="PANTHER" id="PTHR37817">
    <property type="entry name" value="N-ACETYLTRANSFERASE EIS"/>
    <property type="match status" value="1"/>
</dbReference>
<evidence type="ECO:0000313" key="4">
    <source>
        <dbReference type="Proteomes" id="UP001206128"/>
    </source>
</evidence>
<dbReference type="GO" id="GO:0034069">
    <property type="term" value="F:aminoglycoside N-acetyltransferase activity"/>
    <property type="evidence" value="ECO:0007669"/>
    <property type="project" value="TreeGrafter"/>
</dbReference>
<evidence type="ECO:0000259" key="2">
    <source>
        <dbReference type="PROSITE" id="PS51186"/>
    </source>
</evidence>
<feature type="compositionally biased region" description="Low complexity" evidence="1">
    <location>
        <begin position="230"/>
        <end position="244"/>
    </location>
</feature>
<dbReference type="EMBL" id="JAMTCK010000002">
    <property type="protein sequence ID" value="MCP2164263.1"/>
    <property type="molecule type" value="Genomic_DNA"/>
</dbReference>
<gene>
    <name evidence="3" type="ORF">LX83_001103</name>
</gene>
<dbReference type="InterPro" id="IPR016181">
    <property type="entry name" value="Acyl_CoA_acyltransferase"/>
</dbReference>
<organism evidence="3 4">
    <name type="scientific">Goodfellowiella coeruleoviolacea</name>
    <dbReference type="NCBI Taxonomy" id="334858"/>
    <lineage>
        <taxon>Bacteria</taxon>
        <taxon>Bacillati</taxon>
        <taxon>Actinomycetota</taxon>
        <taxon>Actinomycetes</taxon>
        <taxon>Pseudonocardiales</taxon>
        <taxon>Pseudonocardiaceae</taxon>
        <taxon>Goodfellowiella</taxon>
    </lineage>
</organism>
<feature type="region of interest" description="Disordered" evidence="1">
    <location>
        <begin position="219"/>
        <end position="244"/>
    </location>
</feature>
<dbReference type="Gene3D" id="3.40.630.30">
    <property type="match status" value="1"/>
</dbReference>
<dbReference type="Pfam" id="PF13527">
    <property type="entry name" value="Acetyltransf_9"/>
    <property type="match status" value="1"/>
</dbReference>
<dbReference type="RefSeq" id="WP_253767727.1">
    <property type="nucleotide sequence ID" value="NZ_JAMTCK010000002.1"/>
</dbReference>
<comment type="caution">
    <text evidence="3">The sequence shown here is derived from an EMBL/GenBank/DDBJ whole genome shotgun (WGS) entry which is preliminary data.</text>
</comment>
<protein>
    <submittedName>
        <fullName evidence="3">N-acetyltransferase YhbS</fullName>
    </submittedName>
</protein>
<proteinExistence type="predicted"/>
<dbReference type="PROSITE" id="PS51186">
    <property type="entry name" value="GNAT"/>
    <property type="match status" value="1"/>
</dbReference>
<dbReference type="InterPro" id="IPR000182">
    <property type="entry name" value="GNAT_dom"/>
</dbReference>
<accession>A0AAE3GDR9</accession>
<dbReference type="Proteomes" id="UP001206128">
    <property type="component" value="Unassembled WGS sequence"/>
</dbReference>